<dbReference type="RefSeq" id="WP_348946780.1">
    <property type="nucleotide sequence ID" value="NZ_JBDZYD010000001.1"/>
</dbReference>
<keyword evidence="3" id="KW-1185">Reference proteome</keyword>
<keyword evidence="2" id="KW-0560">Oxidoreductase</keyword>
<evidence type="ECO:0000313" key="3">
    <source>
        <dbReference type="Proteomes" id="UP001440984"/>
    </source>
</evidence>
<dbReference type="GO" id="GO:0004497">
    <property type="term" value="F:monooxygenase activity"/>
    <property type="evidence" value="ECO:0007669"/>
    <property type="project" value="UniProtKB-KW"/>
</dbReference>
<evidence type="ECO:0000313" key="2">
    <source>
        <dbReference type="EMBL" id="MEQ0557496.1"/>
    </source>
</evidence>
<dbReference type="PROSITE" id="PS51725">
    <property type="entry name" value="ABM"/>
    <property type="match status" value="1"/>
</dbReference>
<protein>
    <submittedName>
        <fullName evidence="2">Antibiotic biosynthesis monooxygenase family protein</fullName>
    </submittedName>
</protein>
<accession>A0ABV0L5P2</accession>
<dbReference type="Gene3D" id="3.30.70.100">
    <property type="match status" value="1"/>
</dbReference>
<dbReference type="InterPro" id="IPR011008">
    <property type="entry name" value="Dimeric_a/b-barrel"/>
</dbReference>
<comment type="caution">
    <text evidence="2">The sequence shown here is derived from an EMBL/GenBank/DDBJ whole genome shotgun (WGS) entry which is preliminary data.</text>
</comment>
<gene>
    <name evidence="2" type="ORF">ABJI51_00340</name>
</gene>
<name>A0ABV0L5P2_9PSEU</name>
<organism evidence="2 3">
    <name type="scientific">Amycolatopsis melonis</name>
    <dbReference type="NCBI Taxonomy" id="3156488"/>
    <lineage>
        <taxon>Bacteria</taxon>
        <taxon>Bacillati</taxon>
        <taxon>Actinomycetota</taxon>
        <taxon>Actinomycetes</taxon>
        <taxon>Pseudonocardiales</taxon>
        <taxon>Pseudonocardiaceae</taxon>
        <taxon>Amycolatopsis</taxon>
    </lineage>
</organism>
<dbReference type="Proteomes" id="UP001440984">
    <property type="component" value="Unassembled WGS sequence"/>
</dbReference>
<sequence length="116" mass="12863">MAKLQSLDPDTPMFAQFKEETGPVVLANTFVVPEERTETFLALFRRQAEFMRAQPGFVSLQLHRGTGGSRLLMNVAVWASTQALATALAHPEFQRVAAEFPGDIVSYPHVFEQIGV</sequence>
<proteinExistence type="predicted"/>
<dbReference type="SUPFAM" id="SSF54909">
    <property type="entry name" value="Dimeric alpha+beta barrel"/>
    <property type="match status" value="1"/>
</dbReference>
<feature type="domain" description="ABM" evidence="1">
    <location>
        <begin position="24"/>
        <end position="114"/>
    </location>
</feature>
<keyword evidence="2" id="KW-0503">Monooxygenase</keyword>
<evidence type="ECO:0000259" key="1">
    <source>
        <dbReference type="PROSITE" id="PS51725"/>
    </source>
</evidence>
<reference evidence="2 3" key="1">
    <citation type="submission" date="2024-05" db="EMBL/GenBank/DDBJ databases">
        <authorList>
            <person name="Zhao H."/>
            <person name="Xu Y."/>
            <person name="Lin S."/>
            <person name="Spain J.C."/>
            <person name="Zhou N.-Y."/>
        </authorList>
    </citation>
    <scope>NUCLEOTIDE SEQUENCE [LARGE SCALE GENOMIC DNA]</scope>
    <source>
        <strain evidence="2 3">NEAU-NG30</strain>
    </source>
</reference>
<dbReference type="Pfam" id="PF03992">
    <property type="entry name" value="ABM"/>
    <property type="match status" value="1"/>
</dbReference>
<dbReference type="InterPro" id="IPR007138">
    <property type="entry name" value="ABM_dom"/>
</dbReference>
<dbReference type="EMBL" id="JBDZYD010000001">
    <property type="protein sequence ID" value="MEQ0557496.1"/>
    <property type="molecule type" value="Genomic_DNA"/>
</dbReference>